<keyword evidence="5" id="KW-0333">Golgi apparatus</keyword>
<keyword evidence="7" id="KW-1133">Transmembrane helix</keyword>
<evidence type="ECO:0000256" key="4">
    <source>
        <dbReference type="ARBA" id="ARBA00022968"/>
    </source>
</evidence>
<dbReference type="InterPro" id="IPR040911">
    <property type="entry name" value="Exostosin_GT47"/>
</dbReference>
<feature type="region of interest" description="Disordered" evidence="6">
    <location>
        <begin position="471"/>
        <end position="494"/>
    </location>
</feature>
<evidence type="ECO:0000313" key="9">
    <source>
        <dbReference type="EMBL" id="CAK9151324.1"/>
    </source>
</evidence>
<comment type="subcellular location">
    <subcellularLocation>
        <location evidence="1">Golgi apparatus membrane</location>
        <topology evidence="1">Single-pass type II membrane protein</topology>
    </subcellularLocation>
</comment>
<dbReference type="AlphaFoldDB" id="A0ABC8S2E9"/>
<keyword evidence="3" id="KW-0328">Glycosyltransferase</keyword>
<dbReference type="PANTHER" id="PTHR11062">
    <property type="entry name" value="EXOSTOSIN HEPARAN SULFATE GLYCOSYLTRANSFERASE -RELATED"/>
    <property type="match status" value="1"/>
</dbReference>
<keyword evidence="7" id="KW-0472">Membrane</keyword>
<keyword evidence="7" id="KW-0812">Transmembrane</keyword>
<evidence type="ECO:0000259" key="8">
    <source>
        <dbReference type="Pfam" id="PF03016"/>
    </source>
</evidence>
<dbReference type="Pfam" id="PF03016">
    <property type="entry name" value="Exostosin_GT47"/>
    <property type="match status" value="1"/>
</dbReference>
<keyword evidence="3" id="KW-0808">Transferase</keyword>
<comment type="similarity">
    <text evidence="2">Belongs to the glycosyltransferase 47 family.</text>
</comment>
<feature type="transmembrane region" description="Helical" evidence="7">
    <location>
        <begin position="38"/>
        <end position="62"/>
    </location>
</feature>
<gene>
    <name evidence="9" type="ORF">ILEXP_LOCUS19482</name>
</gene>
<feature type="domain" description="Exostosin GT47" evidence="8">
    <location>
        <begin position="79"/>
        <end position="417"/>
    </location>
</feature>
<accession>A0ABC8S2E9</accession>
<dbReference type="PANTHER" id="PTHR11062:SF219">
    <property type="entry name" value="XYLOGLUCAN GALACTOSYLTRANSFERASE XLT2-LIKE"/>
    <property type="match status" value="1"/>
</dbReference>
<dbReference type="InterPro" id="IPR004263">
    <property type="entry name" value="Exostosin"/>
</dbReference>
<evidence type="ECO:0000256" key="1">
    <source>
        <dbReference type="ARBA" id="ARBA00004323"/>
    </source>
</evidence>
<evidence type="ECO:0000256" key="5">
    <source>
        <dbReference type="ARBA" id="ARBA00023034"/>
    </source>
</evidence>
<dbReference type="GO" id="GO:0016757">
    <property type="term" value="F:glycosyltransferase activity"/>
    <property type="evidence" value="ECO:0007669"/>
    <property type="project" value="UniProtKB-KW"/>
</dbReference>
<dbReference type="Proteomes" id="UP001642360">
    <property type="component" value="Unassembled WGS sequence"/>
</dbReference>
<comment type="caution">
    <text evidence="9">The sequence shown here is derived from an EMBL/GenBank/DDBJ whole genome shotgun (WGS) entry which is preliminary data.</text>
</comment>
<keyword evidence="4" id="KW-0735">Signal-anchor</keyword>
<reference evidence="9 10" key="1">
    <citation type="submission" date="2024-02" db="EMBL/GenBank/DDBJ databases">
        <authorList>
            <person name="Vignale AGUSTIN F."/>
            <person name="Sosa J E."/>
            <person name="Modenutti C."/>
        </authorList>
    </citation>
    <scope>NUCLEOTIDE SEQUENCE [LARGE SCALE GENOMIC DNA]</scope>
</reference>
<proteinExistence type="inferred from homology"/>
<protein>
    <recommendedName>
        <fullName evidence="8">Exostosin GT47 domain-containing protein</fullName>
    </recommendedName>
</protein>
<sequence>MPPLFHNSSDLQTLKKPKILVPKNTFSSLQGRFSVHHCAWLFVTILFQVFLLIFISGTQLIYNTPTQQQLFPSFQAEKCESGKVYVYNLPEMLNKDLLNKCHELDPWHSLCNAVSNNGFGPRATGLAGIVPANLVPAWYWTDMHAGEIIYHARILNYKCRTMDPELARVFYIPFYAGIAVQKYLFTNSSARDRDWHCETMLRWVQNQPYWRRFNGSDHFIMLGRVTWDFRRSNDADWGTGFINMPLMQNIIRLTIEQSQWDPLDVGVPYPTGFHPRSASEVHQWQNFVRTRKRKTLFAFAGGKRPGMKNDFRSLLLSYCYKESDSCRVVDCGRTRCQDGTSAILEAFIDSDFCLQPRGDSYTRRSQFDCMLAGSIPVFFWKNGIYDQYQWFLPGDPQSFSVFIDHRDVRNGATSIRRVLEIFSREEVRRMREKVIDSIPKFVYADPSQGLDVSRDAVDIAIDGVLRRFKEQRGGRKSNTTKEASETAKHSNVLMRRLQDSYDQKSGEDGDNNSSYNSKGDIRAVLVVMRTVIS</sequence>
<evidence type="ECO:0000313" key="10">
    <source>
        <dbReference type="Proteomes" id="UP001642360"/>
    </source>
</evidence>
<keyword evidence="10" id="KW-1185">Reference proteome</keyword>
<evidence type="ECO:0000256" key="7">
    <source>
        <dbReference type="SAM" id="Phobius"/>
    </source>
</evidence>
<evidence type="ECO:0000256" key="2">
    <source>
        <dbReference type="ARBA" id="ARBA00010271"/>
    </source>
</evidence>
<dbReference type="EMBL" id="CAUOFW020002124">
    <property type="protein sequence ID" value="CAK9151324.1"/>
    <property type="molecule type" value="Genomic_DNA"/>
</dbReference>
<organism evidence="9 10">
    <name type="scientific">Ilex paraguariensis</name>
    <name type="common">yerba mate</name>
    <dbReference type="NCBI Taxonomy" id="185542"/>
    <lineage>
        <taxon>Eukaryota</taxon>
        <taxon>Viridiplantae</taxon>
        <taxon>Streptophyta</taxon>
        <taxon>Embryophyta</taxon>
        <taxon>Tracheophyta</taxon>
        <taxon>Spermatophyta</taxon>
        <taxon>Magnoliopsida</taxon>
        <taxon>eudicotyledons</taxon>
        <taxon>Gunneridae</taxon>
        <taxon>Pentapetalae</taxon>
        <taxon>asterids</taxon>
        <taxon>campanulids</taxon>
        <taxon>Aquifoliales</taxon>
        <taxon>Aquifoliaceae</taxon>
        <taxon>Ilex</taxon>
    </lineage>
</organism>
<evidence type="ECO:0000256" key="6">
    <source>
        <dbReference type="SAM" id="MobiDB-lite"/>
    </source>
</evidence>
<name>A0ABC8S2E9_9AQUA</name>
<evidence type="ECO:0000256" key="3">
    <source>
        <dbReference type="ARBA" id="ARBA00022676"/>
    </source>
</evidence>
<dbReference type="GO" id="GO:0000139">
    <property type="term" value="C:Golgi membrane"/>
    <property type="evidence" value="ECO:0007669"/>
    <property type="project" value="UniProtKB-SubCell"/>
</dbReference>